<comment type="caution">
    <text evidence="2">The sequence shown here is derived from an EMBL/GenBank/DDBJ whole genome shotgun (WGS) entry which is preliminary data.</text>
</comment>
<sequence length="328" mass="38265">MHFSWSPLFVFFVNVPTRVINRPSFFLLMGLHTLFILFNTRQFLSYNLSLLLPSLNRYHFLVDLYLFSLLCLSSSYFQIYNRFLNSLSCLIVFFSFLFSPLYSPPLSHHFSPHLSLFSFFSFYLSISLSLYLSFSSSLYFSPLLTAFLSLFFLLSFFLSLSPSCFHIYSSFNIYFFSDFLILYSPSLSLFHIQSLSLSLPLLISFFSFFSFSPSLTFSFFIPFLFFLFSSSCLSLSFFFTFLPLIFTLSLSSLSSSDCLILYSPFLPLFPSFLSLHLSLFLFLYSSLFLCLFFSLSFFLSFFLFFHLLTFTSPPTLIFIFSLSSFSLK</sequence>
<evidence type="ECO:0000313" key="2">
    <source>
        <dbReference type="EMBL" id="CAE1311347.1"/>
    </source>
</evidence>
<feature type="transmembrane region" description="Helical" evidence="1">
    <location>
        <begin position="223"/>
        <end position="248"/>
    </location>
</feature>
<keyword evidence="1" id="KW-0472">Membrane</keyword>
<feature type="transmembrane region" description="Helical" evidence="1">
    <location>
        <begin position="20"/>
        <end position="38"/>
    </location>
</feature>
<evidence type="ECO:0000313" key="3">
    <source>
        <dbReference type="Proteomes" id="UP000597762"/>
    </source>
</evidence>
<keyword evidence="1" id="KW-1133">Transmembrane helix</keyword>
<organism evidence="2 3">
    <name type="scientific">Acanthosepion pharaonis</name>
    <name type="common">Pharaoh cuttlefish</name>
    <name type="synonym">Sepia pharaonis</name>
    <dbReference type="NCBI Taxonomy" id="158019"/>
    <lineage>
        <taxon>Eukaryota</taxon>
        <taxon>Metazoa</taxon>
        <taxon>Spiralia</taxon>
        <taxon>Lophotrochozoa</taxon>
        <taxon>Mollusca</taxon>
        <taxon>Cephalopoda</taxon>
        <taxon>Coleoidea</taxon>
        <taxon>Decapodiformes</taxon>
        <taxon>Sepiida</taxon>
        <taxon>Sepiina</taxon>
        <taxon>Sepiidae</taxon>
        <taxon>Acanthosepion</taxon>
    </lineage>
</organism>
<feature type="transmembrane region" description="Helical" evidence="1">
    <location>
        <begin position="190"/>
        <end position="211"/>
    </location>
</feature>
<keyword evidence="1" id="KW-0812">Transmembrane</keyword>
<feature type="transmembrane region" description="Helical" evidence="1">
    <location>
        <begin position="114"/>
        <end position="132"/>
    </location>
</feature>
<dbReference type="AlphaFoldDB" id="A0A812DYT0"/>
<feature type="transmembrane region" description="Helical" evidence="1">
    <location>
        <begin position="83"/>
        <end position="102"/>
    </location>
</feature>
<keyword evidence="3" id="KW-1185">Reference proteome</keyword>
<name>A0A812DYT0_ACAPH</name>
<gene>
    <name evidence="2" type="ORF">SPHA_62795</name>
</gene>
<feature type="transmembrane region" description="Helical" evidence="1">
    <location>
        <begin position="268"/>
        <end position="294"/>
    </location>
</feature>
<protein>
    <submittedName>
        <fullName evidence="2">Uncharacterized protein</fullName>
    </submittedName>
</protein>
<feature type="transmembrane region" description="Helical" evidence="1">
    <location>
        <begin position="138"/>
        <end position="158"/>
    </location>
</feature>
<dbReference type="Proteomes" id="UP000597762">
    <property type="component" value="Unassembled WGS sequence"/>
</dbReference>
<proteinExistence type="predicted"/>
<feature type="transmembrane region" description="Helical" evidence="1">
    <location>
        <begin position="58"/>
        <end position="77"/>
    </location>
</feature>
<dbReference type="EMBL" id="CAHIKZ030004489">
    <property type="protein sequence ID" value="CAE1311347.1"/>
    <property type="molecule type" value="Genomic_DNA"/>
</dbReference>
<reference evidence="2" key="1">
    <citation type="submission" date="2021-01" db="EMBL/GenBank/DDBJ databases">
        <authorList>
            <person name="Li R."/>
            <person name="Bekaert M."/>
        </authorList>
    </citation>
    <scope>NUCLEOTIDE SEQUENCE</scope>
    <source>
        <strain evidence="2">Farmed</strain>
    </source>
</reference>
<evidence type="ECO:0000256" key="1">
    <source>
        <dbReference type="SAM" id="Phobius"/>
    </source>
</evidence>
<accession>A0A812DYT0</accession>